<dbReference type="EMBL" id="AP018248">
    <property type="protein sequence ID" value="BAY98665.1"/>
    <property type="molecule type" value="Genomic_DNA"/>
</dbReference>
<dbReference type="Proteomes" id="UP000218785">
    <property type="component" value="Chromosome"/>
</dbReference>
<protein>
    <submittedName>
        <fullName evidence="6">ABC transporter ATP-binding protein</fullName>
    </submittedName>
</protein>
<dbReference type="SMART" id="SM00382">
    <property type="entry name" value="AAA"/>
    <property type="match status" value="1"/>
</dbReference>
<dbReference type="PANTHER" id="PTHR42734:SF5">
    <property type="entry name" value="IRON TRANSPORT SYSTEM ATP-BINDING PROTEIN HI_0361-RELATED"/>
    <property type="match status" value="1"/>
</dbReference>
<name>A0A1Z4MYU9_9CYAN</name>
<keyword evidence="3" id="KW-0547">Nucleotide-binding</keyword>
<accession>A0A1Z4MYU9</accession>
<sequence>MKSVSFYKKFSLAPREIWGSPAQVIQNHEMKSTEGIYISHLGVHYRTQEALRDVNCIIEPGKLTGIFGPNGAGKSTLMKAMLGLVAKSSGNALYENKPLMQQLEKVAYVPQRSQIDWTYPATVWDVVMMGRVKKTGWLRSFSAVSRQVANNALERVGMKNYCDRPIGELSGGQQQRVFLARALAQQAEIFCFDEPLVGIDQKTQTVIFEVFHELANAGKIVLVVNHDLGESITHFDDLILLNQELIATGSRQQVLTEENLQRAYGGKVVYFSDAA</sequence>
<proteinExistence type="inferred from homology"/>
<evidence type="ECO:0000256" key="1">
    <source>
        <dbReference type="ARBA" id="ARBA00005417"/>
    </source>
</evidence>
<evidence type="ECO:0000256" key="4">
    <source>
        <dbReference type="ARBA" id="ARBA00022840"/>
    </source>
</evidence>
<evidence type="ECO:0000256" key="3">
    <source>
        <dbReference type="ARBA" id="ARBA00022741"/>
    </source>
</evidence>
<evidence type="ECO:0000313" key="7">
    <source>
        <dbReference type="Proteomes" id="UP000218785"/>
    </source>
</evidence>
<keyword evidence="7" id="KW-1185">Reference proteome</keyword>
<reference evidence="6 7" key="1">
    <citation type="submission" date="2017-06" db="EMBL/GenBank/DDBJ databases">
        <title>Genome sequencing of cyanobaciteial culture collection at National Institute for Environmental Studies (NIES).</title>
        <authorList>
            <person name="Hirose Y."/>
            <person name="Shimura Y."/>
            <person name="Fujisawa T."/>
            <person name="Nakamura Y."/>
            <person name="Kawachi M."/>
        </authorList>
    </citation>
    <scope>NUCLEOTIDE SEQUENCE [LARGE SCALE GENOMIC DNA]</scope>
    <source>
        <strain evidence="6 7">NIES-37</strain>
    </source>
</reference>
<evidence type="ECO:0000259" key="5">
    <source>
        <dbReference type="PROSITE" id="PS50893"/>
    </source>
</evidence>
<dbReference type="KEGG" id="ttq:NIES37_26170"/>
<dbReference type="InterPro" id="IPR050153">
    <property type="entry name" value="Metal_Ion_Import_ABC"/>
</dbReference>
<dbReference type="PROSITE" id="PS50893">
    <property type="entry name" value="ABC_TRANSPORTER_2"/>
    <property type="match status" value="1"/>
</dbReference>
<dbReference type="InterPro" id="IPR003439">
    <property type="entry name" value="ABC_transporter-like_ATP-bd"/>
</dbReference>
<dbReference type="GO" id="GO:0016887">
    <property type="term" value="F:ATP hydrolysis activity"/>
    <property type="evidence" value="ECO:0007669"/>
    <property type="project" value="InterPro"/>
</dbReference>
<dbReference type="AlphaFoldDB" id="A0A1Z4MYU9"/>
<dbReference type="InterPro" id="IPR017871">
    <property type="entry name" value="ABC_transporter-like_CS"/>
</dbReference>
<dbReference type="GO" id="GO:0005524">
    <property type="term" value="F:ATP binding"/>
    <property type="evidence" value="ECO:0007669"/>
    <property type="project" value="UniProtKB-KW"/>
</dbReference>
<keyword evidence="4 6" id="KW-0067">ATP-binding</keyword>
<evidence type="ECO:0000256" key="2">
    <source>
        <dbReference type="ARBA" id="ARBA00022448"/>
    </source>
</evidence>
<keyword evidence="2" id="KW-0813">Transport</keyword>
<dbReference type="Pfam" id="PF00005">
    <property type="entry name" value="ABC_tran"/>
    <property type="match status" value="1"/>
</dbReference>
<gene>
    <name evidence="6" type="ORF">NIES37_26170</name>
</gene>
<dbReference type="CDD" id="cd03235">
    <property type="entry name" value="ABC_Metallic_Cations"/>
    <property type="match status" value="1"/>
</dbReference>
<dbReference type="PANTHER" id="PTHR42734">
    <property type="entry name" value="METAL TRANSPORT SYSTEM ATP-BINDING PROTEIN TM_0124-RELATED"/>
    <property type="match status" value="1"/>
</dbReference>
<feature type="domain" description="ABC transporter" evidence="5">
    <location>
        <begin position="36"/>
        <end position="268"/>
    </location>
</feature>
<dbReference type="InterPro" id="IPR027417">
    <property type="entry name" value="P-loop_NTPase"/>
</dbReference>
<dbReference type="InterPro" id="IPR003593">
    <property type="entry name" value="AAA+_ATPase"/>
</dbReference>
<dbReference type="PROSITE" id="PS00211">
    <property type="entry name" value="ABC_TRANSPORTER_1"/>
    <property type="match status" value="1"/>
</dbReference>
<dbReference type="SUPFAM" id="SSF52540">
    <property type="entry name" value="P-loop containing nucleoside triphosphate hydrolases"/>
    <property type="match status" value="1"/>
</dbReference>
<comment type="similarity">
    <text evidence="1">Belongs to the ABC transporter superfamily.</text>
</comment>
<evidence type="ECO:0000313" key="6">
    <source>
        <dbReference type="EMBL" id="BAY98665.1"/>
    </source>
</evidence>
<dbReference type="Gene3D" id="3.40.50.300">
    <property type="entry name" value="P-loop containing nucleotide triphosphate hydrolases"/>
    <property type="match status" value="1"/>
</dbReference>
<dbReference type="FunFam" id="3.40.50.300:FF:000134">
    <property type="entry name" value="Iron-enterobactin ABC transporter ATP-binding protein"/>
    <property type="match status" value="1"/>
</dbReference>
<organism evidence="6 7">
    <name type="scientific">Tolypothrix tenuis PCC 7101</name>
    <dbReference type="NCBI Taxonomy" id="231146"/>
    <lineage>
        <taxon>Bacteria</taxon>
        <taxon>Bacillati</taxon>
        <taxon>Cyanobacteriota</taxon>
        <taxon>Cyanophyceae</taxon>
        <taxon>Nostocales</taxon>
        <taxon>Tolypothrichaceae</taxon>
        <taxon>Tolypothrix</taxon>
    </lineage>
</organism>